<dbReference type="InterPro" id="IPR011059">
    <property type="entry name" value="Metal-dep_hydrolase_composite"/>
</dbReference>
<dbReference type="GO" id="GO:0046098">
    <property type="term" value="P:guanine metabolic process"/>
    <property type="evidence" value="ECO:0007669"/>
    <property type="project" value="TreeGrafter"/>
</dbReference>
<keyword evidence="7" id="KW-1185">Reference proteome</keyword>
<dbReference type="AlphaFoldDB" id="A0AAN7SSR6"/>
<feature type="domain" description="Amidohydrolase-related" evidence="5">
    <location>
        <begin position="68"/>
        <end position="232"/>
    </location>
</feature>
<dbReference type="SUPFAM" id="SSF51338">
    <property type="entry name" value="Composite domain of metallo-dependent hydrolases"/>
    <property type="match status" value="1"/>
</dbReference>
<feature type="domain" description="Amidohydrolase-related" evidence="5">
    <location>
        <begin position="237"/>
        <end position="409"/>
    </location>
</feature>
<dbReference type="InterPro" id="IPR006680">
    <property type="entry name" value="Amidohydro-rel"/>
</dbReference>
<organism evidence="6 7">
    <name type="scientific">Aquatica leii</name>
    <dbReference type="NCBI Taxonomy" id="1421715"/>
    <lineage>
        <taxon>Eukaryota</taxon>
        <taxon>Metazoa</taxon>
        <taxon>Ecdysozoa</taxon>
        <taxon>Arthropoda</taxon>
        <taxon>Hexapoda</taxon>
        <taxon>Insecta</taxon>
        <taxon>Pterygota</taxon>
        <taxon>Neoptera</taxon>
        <taxon>Endopterygota</taxon>
        <taxon>Coleoptera</taxon>
        <taxon>Polyphaga</taxon>
        <taxon>Elateriformia</taxon>
        <taxon>Elateroidea</taxon>
        <taxon>Lampyridae</taxon>
        <taxon>Luciolinae</taxon>
        <taxon>Aquatica</taxon>
    </lineage>
</organism>
<dbReference type="PANTHER" id="PTHR11271:SF6">
    <property type="entry name" value="GUANINE DEAMINASE"/>
    <property type="match status" value="1"/>
</dbReference>
<name>A0AAN7SSR6_9COLE</name>
<evidence type="ECO:0000256" key="2">
    <source>
        <dbReference type="ARBA" id="ARBA00022723"/>
    </source>
</evidence>
<dbReference type="Proteomes" id="UP001353858">
    <property type="component" value="Unassembled WGS sequence"/>
</dbReference>
<dbReference type="GO" id="GO:0008270">
    <property type="term" value="F:zinc ion binding"/>
    <property type="evidence" value="ECO:0007669"/>
    <property type="project" value="TreeGrafter"/>
</dbReference>
<accession>A0AAN7SSR6</accession>
<dbReference type="GO" id="GO:0008892">
    <property type="term" value="F:guanine deaminase activity"/>
    <property type="evidence" value="ECO:0007669"/>
    <property type="project" value="TreeGrafter"/>
</dbReference>
<sequence>MPQCAINVYVGNIIHCSKPFTVEVLKNSFIAVNQNQIIAIDSVSTLENFKNEQKNYKINEVVLSEYQILIPGLIDTHIHAPQYPNLGLGLDKNLPEWLEQHTFLLEQKFENLDFAKKCYEVVVKKTISHGTTTAAYYATFHTEPSLILAEIAIKYGQRAFIGKVNITLNPETYGCESETSTIEETKRFVLEVLNKKSTLVQPIITPRHTFRISTHALKGLCSLAKTYDLRIQYNSFVDPYTIVGHTVHIPIEEVHELARHKTSVSHCPSSNFNLQSGICNVKALLDAGINVGLGSDISAGSNVGIVDQMRSAITASRALSFHIDKYKPINCYDAFYMATLGGAKALAIDTVVGNFAVRKDFDALIVDMNVEHGNSQCLLKYDPLELFQKFVYVGDDRNIVSVFIAGKNVK</sequence>
<dbReference type="Gene3D" id="3.20.20.140">
    <property type="entry name" value="Metal-dependent hydrolases"/>
    <property type="match status" value="2"/>
</dbReference>
<protein>
    <recommendedName>
        <fullName evidence="5">Amidohydrolase-related domain-containing protein</fullName>
    </recommendedName>
</protein>
<evidence type="ECO:0000256" key="3">
    <source>
        <dbReference type="ARBA" id="ARBA00022801"/>
    </source>
</evidence>
<reference evidence="7" key="1">
    <citation type="submission" date="2023-01" db="EMBL/GenBank/DDBJ databases">
        <title>Key to firefly adult light organ development and bioluminescence: homeobox transcription factors regulate luciferase expression and transportation to peroxisome.</title>
        <authorList>
            <person name="Fu X."/>
        </authorList>
    </citation>
    <scope>NUCLEOTIDE SEQUENCE [LARGE SCALE GENOMIC DNA]</scope>
</reference>
<keyword evidence="4" id="KW-0862">Zinc</keyword>
<dbReference type="Gene3D" id="2.30.40.10">
    <property type="entry name" value="Urease, subunit C, domain 1"/>
    <property type="match status" value="1"/>
</dbReference>
<evidence type="ECO:0000256" key="1">
    <source>
        <dbReference type="ARBA" id="ARBA00001947"/>
    </source>
</evidence>
<comment type="caution">
    <text evidence="6">The sequence shown here is derived from an EMBL/GenBank/DDBJ whole genome shotgun (WGS) entry which is preliminary data.</text>
</comment>
<dbReference type="SUPFAM" id="SSF51556">
    <property type="entry name" value="Metallo-dependent hydrolases"/>
    <property type="match status" value="1"/>
</dbReference>
<keyword evidence="3" id="KW-0378">Hydrolase</keyword>
<evidence type="ECO:0000313" key="7">
    <source>
        <dbReference type="Proteomes" id="UP001353858"/>
    </source>
</evidence>
<comment type="cofactor">
    <cofactor evidence="1">
        <name>Zn(2+)</name>
        <dbReference type="ChEBI" id="CHEBI:29105"/>
    </cofactor>
</comment>
<dbReference type="GO" id="GO:0005829">
    <property type="term" value="C:cytosol"/>
    <property type="evidence" value="ECO:0007669"/>
    <property type="project" value="TreeGrafter"/>
</dbReference>
<dbReference type="EMBL" id="JARPUR010000001">
    <property type="protein sequence ID" value="KAK4885750.1"/>
    <property type="molecule type" value="Genomic_DNA"/>
</dbReference>
<evidence type="ECO:0000256" key="4">
    <source>
        <dbReference type="ARBA" id="ARBA00022833"/>
    </source>
</evidence>
<keyword evidence="2" id="KW-0479">Metal-binding</keyword>
<dbReference type="InterPro" id="IPR051607">
    <property type="entry name" value="Metallo-dep_hydrolases"/>
</dbReference>
<evidence type="ECO:0000259" key="5">
    <source>
        <dbReference type="Pfam" id="PF01979"/>
    </source>
</evidence>
<proteinExistence type="predicted"/>
<dbReference type="PANTHER" id="PTHR11271">
    <property type="entry name" value="GUANINE DEAMINASE"/>
    <property type="match status" value="1"/>
</dbReference>
<dbReference type="InterPro" id="IPR032466">
    <property type="entry name" value="Metal_Hydrolase"/>
</dbReference>
<dbReference type="Pfam" id="PF01979">
    <property type="entry name" value="Amidohydro_1"/>
    <property type="match status" value="2"/>
</dbReference>
<gene>
    <name evidence="6" type="ORF">RN001_002021</name>
</gene>
<evidence type="ECO:0000313" key="6">
    <source>
        <dbReference type="EMBL" id="KAK4885750.1"/>
    </source>
</evidence>